<evidence type="ECO:0000259" key="8">
    <source>
        <dbReference type="Pfam" id="PF02096"/>
    </source>
</evidence>
<accession>A0AAV9IMM3</accession>
<evidence type="ECO:0000256" key="2">
    <source>
        <dbReference type="ARBA" id="ARBA00022692"/>
    </source>
</evidence>
<feature type="transmembrane region" description="Helical" evidence="7">
    <location>
        <begin position="304"/>
        <end position="320"/>
    </location>
</feature>
<comment type="similarity">
    <text evidence="5">Belongs to the OXA1/ALB3/YidC family.</text>
</comment>
<dbReference type="PANTHER" id="PTHR12428">
    <property type="entry name" value="OXA1"/>
    <property type="match status" value="1"/>
</dbReference>
<dbReference type="InterPro" id="IPR001708">
    <property type="entry name" value="YidC/ALB3/OXA1/COX18"/>
</dbReference>
<dbReference type="Pfam" id="PF02096">
    <property type="entry name" value="60KD_IMP"/>
    <property type="match status" value="1"/>
</dbReference>
<dbReference type="EMBL" id="JANCYU010000068">
    <property type="protein sequence ID" value="KAK4528708.1"/>
    <property type="molecule type" value="Genomic_DNA"/>
</dbReference>
<feature type="transmembrane region" description="Helical" evidence="7">
    <location>
        <begin position="145"/>
        <end position="167"/>
    </location>
</feature>
<dbReference type="InterPro" id="IPR028055">
    <property type="entry name" value="YidC/Oxa/ALB_C"/>
</dbReference>
<name>A0AAV9IMM3_9RHOD</name>
<comment type="caution">
    <text evidence="9">The sequence shown here is derived from an EMBL/GenBank/DDBJ whole genome shotgun (WGS) entry which is preliminary data.</text>
</comment>
<feature type="region of interest" description="Disordered" evidence="6">
    <location>
        <begin position="364"/>
        <end position="387"/>
    </location>
</feature>
<keyword evidence="4 7" id="KW-0472">Membrane</keyword>
<evidence type="ECO:0000256" key="4">
    <source>
        <dbReference type="ARBA" id="ARBA00023136"/>
    </source>
</evidence>
<feature type="domain" description="Membrane insertase YidC/Oxa/ALB C-terminal" evidence="8">
    <location>
        <begin position="147"/>
        <end position="339"/>
    </location>
</feature>
<dbReference type="GO" id="GO:0032979">
    <property type="term" value="P:protein insertion into mitochondrial inner membrane from matrix"/>
    <property type="evidence" value="ECO:0007669"/>
    <property type="project" value="TreeGrafter"/>
</dbReference>
<dbReference type="GO" id="GO:0005743">
    <property type="term" value="C:mitochondrial inner membrane"/>
    <property type="evidence" value="ECO:0007669"/>
    <property type="project" value="TreeGrafter"/>
</dbReference>
<dbReference type="Proteomes" id="UP001300502">
    <property type="component" value="Unassembled WGS sequence"/>
</dbReference>
<comment type="subcellular location">
    <subcellularLocation>
        <location evidence="1 5">Membrane</location>
        <topology evidence="1 5">Multi-pass membrane protein</topology>
    </subcellularLocation>
</comment>
<feature type="transmembrane region" description="Helical" evidence="7">
    <location>
        <begin position="275"/>
        <end position="292"/>
    </location>
</feature>
<evidence type="ECO:0000256" key="5">
    <source>
        <dbReference type="RuleBase" id="RU003945"/>
    </source>
</evidence>
<dbReference type="AlphaFoldDB" id="A0AAV9IMM3"/>
<evidence type="ECO:0000256" key="6">
    <source>
        <dbReference type="SAM" id="MobiDB-lite"/>
    </source>
</evidence>
<evidence type="ECO:0000313" key="9">
    <source>
        <dbReference type="EMBL" id="KAK4528708.1"/>
    </source>
</evidence>
<dbReference type="GO" id="GO:0032977">
    <property type="term" value="F:membrane insertase activity"/>
    <property type="evidence" value="ECO:0007669"/>
    <property type="project" value="InterPro"/>
</dbReference>
<protein>
    <recommendedName>
        <fullName evidence="8">Membrane insertase YidC/Oxa/ALB C-terminal domain-containing protein</fullName>
    </recommendedName>
</protein>
<dbReference type="CDD" id="cd20069">
    <property type="entry name" value="5TM_Oxa1-like"/>
    <property type="match status" value="1"/>
</dbReference>
<dbReference type="PANTHER" id="PTHR12428:SF65">
    <property type="entry name" value="CYTOCHROME C OXIDASE ASSEMBLY PROTEIN COX18, MITOCHONDRIAL"/>
    <property type="match status" value="1"/>
</dbReference>
<sequence length="430" mass="49504">MPLTRILSSVWRKQNTKTLFSYFYSTRPRKGSFRVPDETRCAITRTTTNCYLFWTTNSKLKTTTRIADSHIVLGYLSSARSLHHQSSDANDTEHLSSSRLPVGNIEEPEQTVESLGIYDQWISFYQGYVESVAHLLEILYDTLGIPWYALIALTTITVRLLLLPITISSMRSISIMKCLQPHLNEIHKKTADATSRYNDDKLLELKREYLQLMKKYRADPLKNFYAPFIQTPIVMSLYWGVRHLRNHHQQEASRMSLSDGGIAWFRDLTVPDPHYILPFVFSTVYLITLRIARDTMAVTSNDAALFSARAITILCFPLTLKLPALVFCYLLPNSCFTLLLHGMLRYPRIRQRLGFPTLDGQLPFPIKEKTPSNNNNNNNENSDERLSKAEREAMSAISYLKQSRYSSLLFAAKRGMKPRLYEKPTKSSHL</sequence>
<evidence type="ECO:0000256" key="7">
    <source>
        <dbReference type="SAM" id="Phobius"/>
    </source>
</evidence>
<evidence type="ECO:0000313" key="10">
    <source>
        <dbReference type="Proteomes" id="UP001300502"/>
    </source>
</evidence>
<evidence type="ECO:0000256" key="1">
    <source>
        <dbReference type="ARBA" id="ARBA00004141"/>
    </source>
</evidence>
<proteinExistence type="inferred from homology"/>
<feature type="transmembrane region" description="Helical" evidence="7">
    <location>
        <begin position="223"/>
        <end position="241"/>
    </location>
</feature>
<keyword evidence="2 5" id="KW-0812">Transmembrane</keyword>
<keyword evidence="3 7" id="KW-1133">Transmembrane helix</keyword>
<reference evidence="9 10" key="1">
    <citation type="submission" date="2022-07" db="EMBL/GenBank/DDBJ databases">
        <title>Genome-wide signatures of adaptation to extreme environments.</title>
        <authorList>
            <person name="Cho C.H."/>
            <person name="Yoon H.S."/>
        </authorList>
    </citation>
    <scope>NUCLEOTIDE SEQUENCE [LARGE SCALE GENOMIC DNA]</scope>
    <source>
        <strain evidence="9 10">108.79 E11</strain>
    </source>
</reference>
<organism evidence="9 10">
    <name type="scientific">Galdieria yellowstonensis</name>
    <dbReference type="NCBI Taxonomy" id="3028027"/>
    <lineage>
        <taxon>Eukaryota</taxon>
        <taxon>Rhodophyta</taxon>
        <taxon>Bangiophyceae</taxon>
        <taxon>Galdieriales</taxon>
        <taxon>Galdieriaceae</taxon>
        <taxon>Galdieria</taxon>
    </lineage>
</organism>
<gene>
    <name evidence="9" type="ORF">GAYE_SCF63G6653</name>
</gene>
<evidence type="ECO:0000256" key="3">
    <source>
        <dbReference type="ARBA" id="ARBA00022989"/>
    </source>
</evidence>
<keyword evidence="10" id="KW-1185">Reference proteome</keyword>